<gene>
    <name evidence="2" type="ORF">GCM10007977_016270</name>
</gene>
<reference evidence="2" key="1">
    <citation type="journal article" date="2014" name="Int. J. Syst. Evol. Microbiol.">
        <title>Complete genome sequence of Corynebacterium casei LMG S-19264T (=DSM 44701T), isolated from a smear-ripened cheese.</title>
        <authorList>
            <consortium name="US DOE Joint Genome Institute (JGI-PGF)"/>
            <person name="Walter F."/>
            <person name="Albersmeier A."/>
            <person name="Kalinowski J."/>
            <person name="Ruckert C."/>
        </authorList>
    </citation>
    <scope>NUCLEOTIDE SEQUENCE</scope>
    <source>
        <strain evidence="2">JCM 19831</strain>
    </source>
</reference>
<dbReference type="EMBL" id="BMPI01000006">
    <property type="protein sequence ID" value="GGM15834.1"/>
    <property type="molecule type" value="Genomic_DNA"/>
</dbReference>
<accession>A0A917WMU4</accession>
<reference evidence="2" key="2">
    <citation type="submission" date="2020-09" db="EMBL/GenBank/DDBJ databases">
        <authorList>
            <person name="Sun Q."/>
            <person name="Ohkuma M."/>
        </authorList>
    </citation>
    <scope>NUCLEOTIDE SEQUENCE</scope>
    <source>
        <strain evidence="2">JCM 19831</strain>
    </source>
</reference>
<name>A0A917WMU4_9ACTN</name>
<organism evidence="2 3">
    <name type="scientific">Dactylosporangium sucinum</name>
    <dbReference type="NCBI Taxonomy" id="1424081"/>
    <lineage>
        <taxon>Bacteria</taxon>
        <taxon>Bacillati</taxon>
        <taxon>Actinomycetota</taxon>
        <taxon>Actinomycetes</taxon>
        <taxon>Micromonosporales</taxon>
        <taxon>Micromonosporaceae</taxon>
        <taxon>Dactylosporangium</taxon>
    </lineage>
</organism>
<sequence>MTEVFWRRSSKCGSSACLEFTQSADRVIVRDAKEPHGVELEFDAAAWSAFVSEICRGGLRQQGE</sequence>
<dbReference type="Pfam" id="PF04149">
    <property type="entry name" value="DUF397"/>
    <property type="match status" value="1"/>
</dbReference>
<proteinExistence type="predicted"/>
<protein>
    <recommendedName>
        <fullName evidence="1">DUF397 domain-containing protein</fullName>
    </recommendedName>
</protein>
<keyword evidence="3" id="KW-1185">Reference proteome</keyword>
<dbReference type="InterPro" id="IPR007278">
    <property type="entry name" value="DUF397"/>
</dbReference>
<evidence type="ECO:0000313" key="3">
    <source>
        <dbReference type="Proteomes" id="UP000642070"/>
    </source>
</evidence>
<dbReference type="RefSeq" id="WP_190249106.1">
    <property type="nucleotide sequence ID" value="NZ_BMPI01000006.1"/>
</dbReference>
<evidence type="ECO:0000313" key="2">
    <source>
        <dbReference type="EMBL" id="GGM15834.1"/>
    </source>
</evidence>
<evidence type="ECO:0000259" key="1">
    <source>
        <dbReference type="Pfam" id="PF04149"/>
    </source>
</evidence>
<dbReference type="Proteomes" id="UP000642070">
    <property type="component" value="Unassembled WGS sequence"/>
</dbReference>
<comment type="caution">
    <text evidence="2">The sequence shown here is derived from an EMBL/GenBank/DDBJ whole genome shotgun (WGS) entry which is preliminary data.</text>
</comment>
<feature type="domain" description="DUF397" evidence="1">
    <location>
        <begin position="6"/>
        <end position="53"/>
    </location>
</feature>
<dbReference type="AlphaFoldDB" id="A0A917WMU4"/>